<evidence type="ECO:0000256" key="1">
    <source>
        <dbReference type="ARBA" id="ARBA00004496"/>
    </source>
</evidence>
<sequence>MEILSLGEKIKRRRKCLNMTLKDLAGDRITPGQISLVESGKSNPSMDLLEYLADALNTSIEYLMESEETQAEKICVYFENIAESYIVNGDLNEGERYIEKALYYAEKYNLEYRKAKNLYLRGIMYVKKSEFALAQQFFLSANVLFIKHNNYEEIIKTFVNLGKITMKLKAYQSSCSYLQQAENVYNENVIGNDFLRGEIYYCLASVYFKLQDLEKSINYSYLAKEKFRQLNNKDEYAKTLLLLAEDYNKKGDVNNAIKYSEKTLNVYKQMRDISRIACIENNLGKLFYEFDNIEESFLHLKNAKELKLRTKDKSVVNTLVDICENYIKLKDIENAKLTINEIMDNIDDGSDIALVSYYLLKYRIDIMESNLKEAENTLIMALNFVKKMNYANETAKICIMIGKFYIDNNRDKEAAKYLNEGVETFKKIGVLKQS</sequence>
<dbReference type="CDD" id="cd00093">
    <property type="entry name" value="HTH_XRE"/>
    <property type="match status" value="1"/>
</dbReference>
<dbReference type="InterPro" id="IPR001387">
    <property type="entry name" value="Cro/C1-type_HTH"/>
</dbReference>
<dbReference type="KEGG" id="cfer:D4Z93_11550"/>
<name>A0A386H641_9CLOT</name>
<dbReference type="EMBL" id="CP032416">
    <property type="protein sequence ID" value="AYD41120.1"/>
    <property type="molecule type" value="Genomic_DNA"/>
</dbReference>
<dbReference type="Pfam" id="PF13181">
    <property type="entry name" value="TPR_8"/>
    <property type="match status" value="1"/>
</dbReference>
<dbReference type="SMART" id="SM00530">
    <property type="entry name" value="HTH_XRE"/>
    <property type="match status" value="1"/>
</dbReference>
<dbReference type="PANTHER" id="PTHR46630">
    <property type="entry name" value="TETRATRICOPEPTIDE REPEAT PROTEIN 29"/>
    <property type="match status" value="1"/>
</dbReference>
<dbReference type="AlphaFoldDB" id="A0A386H641"/>
<organism evidence="7 8">
    <name type="scientific">Clostridium fermenticellae</name>
    <dbReference type="NCBI Taxonomy" id="2068654"/>
    <lineage>
        <taxon>Bacteria</taxon>
        <taxon>Bacillati</taxon>
        <taxon>Bacillota</taxon>
        <taxon>Clostridia</taxon>
        <taxon>Eubacteriales</taxon>
        <taxon>Clostridiaceae</taxon>
        <taxon>Clostridium</taxon>
    </lineage>
</organism>
<dbReference type="GO" id="GO:0005737">
    <property type="term" value="C:cytoplasm"/>
    <property type="evidence" value="ECO:0007669"/>
    <property type="project" value="UniProtKB-SubCell"/>
</dbReference>
<protein>
    <submittedName>
        <fullName evidence="7">Helix-turn-helix domain-containing protein</fullName>
    </submittedName>
</protein>
<reference evidence="7 8" key="1">
    <citation type="journal article" date="2019" name="Int. J. Syst. Evol. Microbiol.">
        <title>Clostridium fermenticellae sp. nov., isolated from the mud in a fermentation cellar for the production of the Chinese liquor, baijiu.</title>
        <authorList>
            <person name="Xu P.X."/>
            <person name="Chai L.J."/>
            <person name="Qiu T."/>
            <person name="Zhang X.J."/>
            <person name="Lu Z.M."/>
            <person name="Xiao C."/>
            <person name="Wang S.T."/>
            <person name="Shen C.H."/>
            <person name="Shi J.S."/>
            <person name="Xu Z.H."/>
        </authorList>
    </citation>
    <scope>NUCLEOTIDE SEQUENCE [LARGE SCALE GENOMIC DNA]</scope>
    <source>
        <strain evidence="7 8">JN500901</strain>
    </source>
</reference>
<evidence type="ECO:0000256" key="3">
    <source>
        <dbReference type="ARBA" id="ARBA00022737"/>
    </source>
</evidence>
<dbReference type="SUPFAM" id="SSF48452">
    <property type="entry name" value="TPR-like"/>
    <property type="match status" value="3"/>
</dbReference>
<evidence type="ECO:0000256" key="5">
    <source>
        <dbReference type="ARBA" id="ARBA00038253"/>
    </source>
</evidence>
<dbReference type="PANTHER" id="PTHR46630:SF1">
    <property type="entry name" value="TETRATRICOPEPTIDE REPEAT PROTEIN 29"/>
    <property type="match status" value="1"/>
</dbReference>
<dbReference type="OrthoDB" id="2986817at2"/>
<dbReference type="SMART" id="SM00028">
    <property type="entry name" value="TPR"/>
    <property type="match status" value="6"/>
</dbReference>
<dbReference type="Gene3D" id="1.10.260.40">
    <property type="entry name" value="lambda repressor-like DNA-binding domains"/>
    <property type="match status" value="1"/>
</dbReference>
<dbReference type="InterPro" id="IPR019734">
    <property type="entry name" value="TPR_rpt"/>
</dbReference>
<dbReference type="Pfam" id="PF13424">
    <property type="entry name" value="TPR_12"/>
    <property type="match status" value="1"/>
</dbReference>
<keyword evidence="8" id="KW-1185">Reference proteome</keyword>
<dbReference type="Proteomes" id="UP000266301">
    <property type="component" value="Chromosome"/>
</dbReference>
<dbReference type="Pfam" id="PF01381">
    <property type="entry name" value="HTH_3"/>
    <property type="match status" value="1"/>
</dbReference>
<comment type="subcellular location">
    <subcellularLocation>
        <location evidence="1">Cytoplasm</location>
    </subcellularLocation>
</comment>
<evidence type="ECO:0000256" key="4">
    <source>
        <dbReference type="ARBA" id="ARBA00022803"/>
    </source>
</evidence>
<evidence type="ECO:0000313" key="8">
    <source>
        <dbReference type="Proteomes" id="UP000266301"/>
    </source>
</evidence>
<dbReference type="GO" id="GO:0003677">
    <property type="term" value="F:DNA binding"/>
    <property type="evidence" value="ECO:0007669"/>
    <property type="project" value="InterPro"/>
</dbReference>
<evidence type="ECO:0000313" key="7">
    <source>
        <dbReference type="EMBL" id="AYD41120.1"/>
    </source>
</evidence>
<evidence type="ECO:0000259" key="6">
    <source>
        <dbReference type="PROSITE" id="PS50943"/>
    </source>
</evidence>
<keyword evidence="3" id="KW-0677">Repeat</keyword>
<dbReference type="RefSeq" id="WP_119973689.1">
    <property type="nucleotide sequence ID" value="NZ_CP032416.1"/>
</dbReference>
<accession>A0A386H641</accession>
<dbReference type="InterPro" id="IPR011990">
    <property type="entry name" value="TPR-like_helical_dom_sf"/>
</dbReference>
<comment type="similarity">
    <text evidence="5">Belongs to the Rap family.</text>
</comment>
<dbReference type="PROSITE" id="PS50943">
    <property type="entry name" value="HTH_CROC1"/>
    <property type="match status" value="1"/>
</dbReference>
<dbReference type="Gene3D" id="1.25.40.10">
    <property type="entry name" value="Tetratricopeptide repeat domain"/>
    <property type="match status" value="1"/>
</dbReference>
<keyword evidence="4" id="KW-0802">TPR repeat</keyword>
<keyword evidence="2" id="KW-0963">Cytoplasm</keyword>
<dbReference type="SUPFAM" id="SSF47413">
    <property type="entry name" value="lambda repressor-like DNA-binding domains"/>
    <property type="match status" value="1"/>
</dbReference>
<proteinExistence type="inferred from homology"/>
<evidence type="ECO:0000256" key="2">
    <source>
        <dbReference type="ARBA" id="ARBA00022490"/>
    </source>
</evidence>
<feature type="domain" description="HTH cro/C1-type" evidence="6">
    <location>
        <begin position="10"/>
        <end position="63"/>
    </location>
</feature>
<gene>
    <name evidence="7" type="ORF">D4Z93_11550</name>
</gene>
<dbReference type="InterPro" id="IPR051476">
    <property type="entry name" value="Bac_ResReg_Asp_Phosphatase"/>
</dbReference>
<dbReference type="InterPro" id="IPR010982">
    <property type="entry name" value="Lambda_DNA-bd_dom_sf"/>
</dbReference>